<keyword evidence="2" id="KW-1185">Reference proteome</keyword>
<dbReference type="Proteomes" id="UP001249760">
    <property type="component" value="Unassembled WGS sequence"/>
</dbReference>
<proteinExistence type="predicted"/>
<gene>
    <name evidence="1" type="ORF">QNO04_13530</name>
</gene>
<sequence length="46" mass="5112">MDCALCARWLGASGRRLGEIRHWGLLFQLWACAPHCQAARSTIPTS</sequence>
<reference evidence="1 2" key="1">
    <citation type="submission" date="2023-05" db="EMBL/GenBank/DDBJ databases">
        <title>Streptomyces fuscus sp. nov., a brown-black pigment producing actinomyces isolated from dry sand of Sea duck farm.</title>
        <authorList>
            <person name="Xie J."/>
            <person name="Shen N."/>
        </authorList>
    </citation>
    <scope>NUCLEOTIDE SEQUENCE [LARGE SCALE GENOMIC DNA]</scope>
    <source>
        <strain evidence="1 2">CGMCC 4.1745</strain>
    </source>
</reference>
<organism evidence="1 2">
    <name type="scientific">Streptomyces lusitanus</name>
    <dbReference type="NCBI Taxonomy" id="68232"/>
    <lineage>
        <taxon>Bacteria</taxon>
        <taxon>Bacillati</taxon>
        <taxon>Actinomycetota</taxon>
        <taxon>Actinomycetes</taxon>
        <taxon>Kitasatosporales</taxon>
        <taxon>Streptomycetaceae</taxon>
        <taxon>Streptomyces</taxon>
    </lineage>
</organism>
<dbReference type="EMBL" id="JASKMA010000008">
    <property type="protein sequence ID" value="MDT6984480.1"/>
    <property type="molecule type" value="Genomic_DNA"/>
</dbReference>
<name>A0ABU3JRC1_9ACTN</name>
<evidence type="ECO:0000313" key="2">
    <source>
        <dbReference type="Proteomes" id="UP001249760"/>
    </source>
</evidence>
<evidence type="ECO:0000313" key="1">
    <source>
        <dbReference type="EMBL" id="MDT6984480.1"/>
    </source>
</evidence>
<protein>
    <submittedName>
        <fullName evidence="1">Uncharacterized protein</fullName>
    </submittedName>
</protein>
<dbReference type="RefSeq" id="WP_394310519.1">
    <property type="nucleotide sequence ID" value="NZ_JASKMA010000008.1"/>
</dbReference>
<accession>A0ABU3JRC1</accession>
<comment type="caution">
    <text evidence="1">The sequence shown here is derived from an EMBL/GenBank/DDBJ whole genome shotgun (WGS) entry which is preliminary data.</text>
</comment>